<organism evidence="2 3">
    <name type="scientific">Alligator mississippiensis</name>
    <name type="common">American alligator</name>
    <dbReference type="NCBI Taxonomy" id="8496"/>
    <lineage>
        <taxon>Eukaryota</taxon>
        <taxon>Metazoa</taxon>
        <taxon>Chordata</taxon>
        <taxon>Craniata</taxon>
        <taxon>Vertebrata</taxon>
        <taxon>Euteleostomi</taxon>
        <taxon>Archelosauria</taxon>
        <taxon>Archosauria</taxon>
        <taxon>Crocodylia</taxon>
        <taxon>Alligatoridae</taxon>
        <taxon>Alligatorinae</taxon>
        <taxon>Alligator</taxon>
    </lineage>
</organism>
<feature type="compositionally biased region" description="Basic residues" evidence="1">
    <location>
        <begin position="38"/>
        <end position="47"/>
    </location>
</feature>
<feature type="compositionally biased region" description="Acidic residues" evidence="1">
    <location>
        <begin position="15"/>
        <end position="32"/>
    </location>
</feature>
<gene>
    <name evidence="2" type="ORF">Y1Q_0007288</name>
</gene>
<comment type="caution">
    <text evidence="2">The sequence shown here is derived from an EMBL/GenBank/DDBJ whole genome shotgun (WGS) entry which is preliminary data.</text>
</comment>
<dbReference type="AlphaFoldDB" id="A0A151NN08"/>
<feature type="region of interest" description="Disordered" evidence="1">
    <location>
        <begin position="1"/>
        <end position="177"/>
    </location>
</feature>
<dbReference type="Proteomes" id="UP000050525">
    <property type="component" value="Unassembled WGS sequence"/>
</dbReference>
<dbReference type="EMBL" id="AKHW03002528">
    <property type="protein sequence ID" value="KYO38178.1"/>
    <property type="molecule type" value="Genomic_DNA"/>
</dbReference>
<proteinExistence type="predicted"/>
<name>A0A151NN08_ALLMI</name>
<sequence>MAGGRDTNLKMLAEKEEDVNPEMLVEEEEDTNPEMSAMRRKIAQLKARKGEPRALAQEAGSSDQGRWASPRDDITASSGNPGAVVRGTGWQQLPHKGGMAGRHEQPSVGTMHPSKPRKTGSGSREGESLYGEGGFLKRRLEVSFPDERRSGLGSTLQEPGFTSSMVAAQAHQHLDYH</sequence>
<reference evidence="2 3" key="1">
    <citation type="journal article" date="2012" name="Genome Biol.">
        <title>Sequencing three crocodilian genomes to illuminate the evolution of archosaurs and amniotes.</title>
        <authorList>
            <person name="St John J.A."/>
            <person name="Braun E.L."/>
            <person name="Isberg S.R."/>
            <person name="Miles L.G."/>
            <person name="Chong A.Y."/>
            <person name="Gongora J."/>
            <person name="Dalzell P."/>
            <person name="Moran C."/>
            <person name="Bed'hom B."/>
            <person name="Abzhanov A."/>
            <person name="Burgess S.C."/>
            <person name="Cooksey A.M."/>
            <person name="Castoe T.A."/>
            <person name="Crawford N.G."/>
            <person name="Densmore L.D."/>
            <person name="Drew J.C."/>
            <person name="Edwards S.V."/>
            <person name="Faircloth B.C."/>
            <person name="Fujita M.K."/>
            <person name="Greenwold M.J."/>
            <person name="Hoffmann F.G."/>
            <person name="Howard J.M."/>
            <person name="Iguchi T."/>
            <person name="Janes D.E."/>
            <person name="Khan S.Y."/>
            <person name="Kohno S."/>
            <person name="de Koning A.J."/>
            <person name="Lance S.L."/>
            <person name="McCarthy F.M."/>
            <person name="McCormack J.E."/>
            <person name="Merchant M.E."/>
            <person name="Peterson D.G."/>
            <person name="Pollock D.D."/>
            <person name="Pourmand N."/>
            <person name="Raney B.J."/>
            <person name="Roessler K.A."/>
            <person name="Sanford J.R."/>
            <person name="Sawyer R.H."/>
            <person name="Schmidt C.J."/>
            <person name="Triplett E.W."/>
            <person name="Tuberville T.D."/>
            <person name="Venegas-Anaya M."/>
            <person name="Howard J.T."/>
            <person name="Jarvis E.D."/>
            <person name="Guillette L.J.Jr."/>
            <person name="Glenn T.C."/>
            <person name="Green R.E."/>
            <person name="Ray D.A."/>
        </authorList>
    </citation>
    <scope>NUCLEOTIDE SEQUENCE [LARGE SCALE GENOMIC DNA]</scope>
    <source>
        <strain evidence="2">KSC_2009_1</strain>
    </source>
</reference>
<feature type="compositionally biased region" description="Polar residues" evidence="1">
    <location>
        <begin position="152"/>
        <end position="166"/>
    </location>
</feature>
<evidence type="ECO:0000313" key="2">
    <source>
        <dbReference type="EMBL" id="KYO38178.1"/>
    </source>
</evidence>
<feature type="compositionally biased region" description="Basic and acidic residues" evidence="1">
    <location>
        <begin position="138"/>
        <end position="150"/>
    </location>
</feature>
<accession>A0A151NN08</accession>
<evidence type="ECO:0000313" key="3">
    <source>
        <dbReference type="Proteomes" id="UP000050525"/>
    </source>
</evidence>
<keyword evidence="3" id="KW-1185">Reference proteome</keyword>
<protein>
    <submittedName>
        <fullName evidence="2">Uncharacterized protein</fullName>
    </submittedName>
</protein>
<evidence type="ECO:0000256" key="1">
    <source>
        <dbReference type="SAM" id="MobiDB-lite"/>
    </source>
</evidence>